<reference evidence="3" key="3">
    <citation type="submission" date="2025-09" db="UniProtKB">
        <authorList>
            <consortium name="Ensembl"/>
        </authorList>
    </citation>
    <scope>IDENTIFICATION</scope>
</reference>
<keyword evidence="1" id="KW-0540">Nuclease</keyword>
<proteinExistence type="predicted"/>
<organism evidence="3 4">
    <name type="scientific">Podarcis muralis</name>
    <name type="common">Wall lizard</name>
    <name type="synonym">Lacerta muralis</name>
    <dbReference type="NCBI Taxonomy" id="64176"/>
    <lineage>
        <taxon>Eukaryota</taxon>
        <taxon>Metazoa</taxon>
        <taxon>Chordata</taxon>
        <taxon>Craniata</taxon>
        <taxon>Vertebrata</taxon>
        <taxon>Euteleostomi</taxon>
        <taxon>Lepidosauria</taxon>
        <taxon>Squamata</taxon>
        <taxon>Bifurcata</taxon>
        <taxon>Unidentata</taxon>
        <taxon>Episquamata</taxon>
        <taxon>Laterata</taxon>
        <taxon>Lacertibaenia</taxon>
        <taxon>Lacertidae</taxon>
        <taxon>Podarcis</taxon>
    </lineage>
</organism>
<dbReference type="AlphaFoldDB" id="A0A670IQD5"/>
<dbReference type="InterPro" id="IPR047021">
    <property type="entry name" value="REXO1/3/4-like"/>
</dbReference>
<dbReference type="SUPFAM" id="SSF53098">
    <property type="entry name" value="Ribonuclease H-like"/>
    <property type="match status" value="1"/>
</dbReference>
<sequence>RAGCRRVLAIDCEMVGTGPAGAVSDLARCSVVSYHGDVMYDKYVRPLSPITNYRTRWSGIQRHHMKEPFPCAALVCQKRLKSCWPPAPSANKVR</sequence>
<evidence type="ECO:0000313" key="3">
    <source>
        <dbReference type="Ensembl" id="ENSPMRP00000013729.1"/>
    </source>
</evidence>
<dbReference type="GeneTree" id="ENSGT00940000160781"/>
<dbReference type="InterPro" id="IPR036397">
    <property type="entry name" value="RNaseH_sf"/>
</dbReference>
<dbReference type="InterPro" id="IPR012337">
    <property type="entry name" value="RNaseH-like_sf"/>
</dbReference>
<dbReference type="Proteomes" id="UP000472272">
    <property type="component" value="Chromosome 9"/>
</dbReference>
<reference evidence="3" key="2">
    <citation type="submission" date="2025-08" db="UniProtKB">
        <authorList>
            <consortium name="Ensembl"/>
        </authorList>
    </citation>
    <scope>IDENTIFICATION</scope>
</reference>
<reference evidence="3 4" key="1">
    <citation type="journal article" date="2019" name="Proc. Natl. Acad. Sci. U.S.A.">
        <title>Regulatory changes in pterin and carotenoid genes underlie balanced color polymorphisms in the wall lizard.</title>
        <authorList>
            <person name="Andrade P."/>
            <person name="Pinho C."/>
            <person name="Perez I de Lanuza G."/>
            <person name="Afonso S."/>
            <person name="Brejcha J."/>
            <person name="Rubin C.J."/>
            <person name="Wallerman O."/>
            <person name="Pereira P."/>
            <person name="Sabatino S.J."/>
            <person name="Bellati A."/>
            <person name="Pellitteri-Rosa D."/>
            <person name="Bosakova Z."/>
            <person name="Bunikis I."/>
            <person name="Carretero M.A."/>
            <person name="Feiner N."/>
            <person name="Marsik P."/>
            <person name="Pauperio F."/>
            <person name="Salvi D."/>
            <person name="Soler L."/>
            <person name="While G.M."/>
            <person name="Uller T."/>
            <person name="Font E."/>
            <person name="Andersson L."/>
            <person name="Carneiro M."/>
        </authorList>
    </citation>
    <scope>NUCLEOTIDE SEQUENCE</scope>
</reference>
<evidence type="ECO:0000256" key="1">
    <source>
        <dbReference type="ARBA" id="ARBA00022722"/>
    </source>
</evidence>
<dbReference type="GO" id="GO:0003676">
    <property type="term" value="F:nucleic acid binding"/>
    <property type="evidence" value="ECO:0007669"/>
    <property type="project" value="InterPro"/>
</dbReference>
<dbReference type="PANTHER" id="PTHR12801">
    <property type="entry name" value="RNA EXONUCLEASE REXO1 / RECO3 FAMILY MEMBER-RELATED"/>
    <property type="match status" value="1"/>
</dbReference>
<protein>
    <submittedName>
        <fullName evidence="3">Uncharacterized protein</fullName>
    </submittedName>
</protein>
<evidence type="ECO:0000313" key="4">
    <source>
        <dbReference type="Proteomes" id="UP000472272"/>
    </source>
</evidence>
<dbReference type="PANTHER" id="PTHR12801:SF78">
    <property type="entry name" value="INTERFERON-STIMULATED 20 KDA EXONUCLEASE-LIKE 2"/>
    <property type="match status" value="1"/>
</dbReference>
<dbReference type="GO" id="GO:0005634">
    <property type="term" value="C:nucleus"/>
    <property type="evidence" value="ECO:0007669"/>
    <property type="project" value="TreeGrafter"/>
</dbReference>
<evidence type="ECO:0000256" key="2">
    <source>
        <dbReference type="ARBA" id="ARBA00022801"/>
    </source>
</evidence>
<keyword evidence="4" id="KW-1185">Reference proteome</keyword>
<dbReference type="GO" id="GO:0004527">
    <property type="term" value="F:exonuclease activity"/>
    <property type="evidence" value="ECO:0007669"/>
    <property type="project" value="InterPro"/>
</dbReference>
<keyword evidence="2" id="KW-0378">Hydrolase</keyword>
<accession>A0A670IQD5</accession>
<dbReference type="Gene3D" id="3.30.420.10">
    <property type="entry name" value="Ribonuclease H-like superfamily/Ribonuclease H"/>
    <property type="match status" value="1"/>
</dbReference>
<name>A0A670IQD5_PODMU</name>
<dbReference type="Ensembl" id="ENSPMRT00000014670.1">
    <property type="protein sequence ID" value="ENSPMRP00000013729.1"/>
    <property type="gene ID" value="ENSPMRG00000009205.1"/>
</dbReference>